<reference evidence="6" key="1">
    <citation type="submission" date="2020-09" db="EMBL/GenBank/DDBJ databases">
        <title>A novel bacterium of genus Bacillus, isolated from South China Sea.</title>
        <authorList>
            <person name="Huang H."/>
            <person name="Mo K."/>
            <person name="Hu Y."/>
        </authorList>
    </citation>
    <scope>NUCLEOTIDE SEQUENCE</scope>
    <source>
        <strain evidence="6">IB182487</strain>
    </source>
</reference>
<dbReference type="PANTHER" id="PTHR43498">
    <property type="entry name" value="FERREDOXIN:COB-COM HETERODISULFIDE REDUCTASE SUBUNIT A"/>
    <property type="match status" value="1"/>
</dbReference>
<dbReference type="Pfam" id="PF12831">
    <property type="entry name" value="FAD_oxidored"/>
    <property type="match status" value="1"/>
</dbReference>
<keyword evidence="5" id="KW-0411">Iron-sulfur</keyword>
<keyword evidence="2" id="KW-0479">Metal-binding</keyword>
<evidence type="ECO:0000256" key="1">
    <source>
        <dbReference type="ARBA" id="ARBA00022485"/>
    </source>
</evidence>
<keyword evidence="3" id="KW-0560">Oxidoreductase</keyword>
<dbReference type="EMBL" id="JACXAI010000024">
    <property type="protein sequence ID" value="MBD1382037.1"/>
    <property type="molecule type" value="Genomic_DNA"/>
</dbReference>
<evidence type="ECO:0000313" key="6">
    <source>
        <dbReference type="EMBL" id="MBD1382037.1"/>
    </source>
</evidence>
<dbReference type="InterPro" id="IPR039650">
    <property type="entry name" value="HdrA-like"/>
</dbReference>
<accession>A0A926RZA2</accession>
<dbReference type="PANTHER" id="PTHR43498:SF1">
    <property type="entry name" value="COB--COM HETERODISULFIDE REDUCTASE IRON-SULFUR SUBUNIT A"/>
    <property type="match status" value="1"/>
</dbReference>
<evidence type="ECO:0000313" key="7">
    <source>
        <dbReference type="Proteomes" id="UP000626844"/>
    </source>
</evidence>
<evidence type="ECO:0000256" key="5">
    <source>
        <dbReference type="ARBA" id="ARBA00023014"/>
    </source>
</evidence>
<protein>
    <submittedName>
        <fullName evidence="6">FAD-dependent oxidoreductase</fullName>
    </submittedName>
</protein>
<dbReference type="GO" id="GO:0051539">
    <property type="term" value="F:4 iron, 4 sulfur cluster binding"/>
    <property type="evidence" value="ECO:0007669"/>
    <property type="project" value="UniProtKB-KW"/>
</dbReference>
<sequence length="775" mass="87370">MKTRNETFDVVVCGGGLAGFCAAVSAARNGAKTAIIQDRPVFGGNSSSEVRVTTHGSAAFHAYARETGIISELLIEERARNHEEINENGWTNSVWDMTMYDMAIRTSNLEVFLNTTVQGVNKADNRTIESVVCHVLNAEVELTIKGKVFIDCTGDGIVADRSGCEWRFGEEAHEEFNEPHAPEKASENVMGSSIHFKAVDMGRPVPYKAPSWIKNYEDASFFYKQGRPLEHTGHKENDRYRGGYWWLEIGIPWDTIYENEDIRHELTRHTLGVWDWIKNKDPELKEIAKNYALEWIGQVPGKRESRRIMGRYLMTEHDPLNKKVFEDEVAFGGWNVDLHAPGGLLASSSEPAAMEGYKVVSEFQRATLCGPYGIPLNMMISKDIDNLMMAGRNVSATHAALGTVRVMGTTAIMGQGVGTAAAVSVNLDLKLPEVADNYIDTVKQKLLRDGCFLLNNKNEDENDIARKAKVTASSEAKCVGVGPNTQGVHEGLRFWKTQHQTSKTDKLMQRRGQWIAVGNDKIKTLSVCLTNHSDEIQHVQAKVVTVEDIWDYSVDGSEELADTTLEVTPGENKWISWSVQLNTSNGLPKSGYIRLDLLENENVEWHRAGKIEPGHVCAFDIGNRMRRYDHGISMSYKVEPAQRCFSAENILSGFTRPYRSTNLWRSDEKSPDAPWIELSWDEVMSISQVELTFPGNILREYHAYESFYRDPQCAKDYSISAWVNGEWKEILQVNDNYQRQRKHKLNSTVHTDRLRLTIHATNGDPSAAVYEIRCY</sequence>
<evidence type="ECO:0000256" key="2">
    <source>
        <dbReference type="ARBA" id="ARBA00022723"/>
    </source>
</evidence>
<keyword evidence="1" id="KW-0004">4Fe-4S</keyword>
<dbReference type="SUPFAM" id="SSF49785">
    <property type="entry name" value="Galactose-binding domain-like"/>
    <property type="match status" value="1"/>
</dbReference>
<dbReference type="Gene3D" id="3.50.50.60">
    <property type="entry name" value="FAD/NAD(P)-binding domain"/>
    <property type="match status" value="1"/>
</dbReference>
<dbReference type="AlphaFoldDB" id="A0A926RZA2"/>
<dbReference type="SUPFAM" id="SSF51905">
    <property type="entry name" value="FAD/NAD(P)-binding domain"/>
    <property type="match status" value="1"/>
</dbReference>
<comment type="caution">
    <text evidence="6">The sequence shown here is derived from an EMBL/GenBank/DDBJ whole genome shotgun (WGS) entry which is preliminary data.</text>
</comment>
<dbReference type="GO" id="GO:0016491">
    <property type="term" value="F:oxidoreductase activity"/>
    <property type="evidence" value="ECO:0007669"/>
    <property type="project" value="UniProtKB-KW"/>
</dbReference>
<dbReference type="InterPro" id="IPR036188">
    <property type="entry name" value="FAD/NAD-bd_sf"/>
</dbReference>
<evidence type="ECO:0000256" key="3">
    <source>
        <dbReference type="ARBA" id="ARBA00023002"/>
    </source>
</evidence>
<dbReference type="Gene3D" id="2.60.120.260">
    <property type="entry name" value="Galactose-binding domain-like"/>
    <property type="match status" value="1"/>
</dbReference>
<dbReference type="InterPro" id="IPR008979">
    <property type="entry name" value="Galactose-bd-like_sf"/>
</dbReference>
<evidence type="ECO:0000256" key="4">
    <source>
        <dbReference type="ARBA" id="ARBA00023004"/>
    </source>
</evidence>
<organism evidence="6 7">
    <name type="scientific">Metabacillus arenae</name>
    <dbReference type="NCBI Taxonomy" id="2771434"/>
    <lineage>
        <taxon>Bacteria</taxon>
        <taxon>Bacillati</taxon>
        <taxon>Bacillota</taxon>
        <taxon>Bacilli</taxon>
        <taxon>Bacillales</taxon>
        <taxon>Bacillaceae</taxon>
        <taxon>Metabacillus</taxon>
    </lineage>
</organism>
<proteinExistence type="predicted"/>
<name>A0A926RZA2_9BACI</name>
<dbReference type="Proteomes" id="UP000626844">
    <property type="component" value="Unassembled WGS sequence"/>
</dbReference>
<keyword evidence="4" id="KW-0408">Iron</keyword>
<dbReference type="GO" id="GO:0046872">
    <property type="term" value="F:metal ion binding"/>
    <property type="evidence" value="ECO:0007669"/>
    <property type="project" value="UniProtKB-KW"/>
</dbReference>
<keyword evidence="7" id="KW-1185">Reference proteome</keyword>
<gene>
    <name evidence="6" type="ORF">IC621_17550</name>
</gene>